<dbReference type="Gene3D" id="3.40.920.10">
    <property type="entry name" value="Pyruvate-ferredoxin oxidoreductase, PFOR, domain III"/>
    <property type="match status" value="1"/>
</dbReference>
<dbReference type="SUPFAM" id="SSF53323">
    <property type="entry name" value="Pyruvate-ferredoxin oxidoreductase, PFOR, domain III"/>
    <property type="match status" value="1"/>
</dbReference>
<reference evidence="4 5" key="2">
    <citation type="journal article" date="2016" name="Environ. Microbiol. Rep.">
        <title>Metagenomic evidence for the presence of phototrophic Gemmatimonadetes bacteria in diverse environments.</title>
        <authorList>
            <person name="Zeng Y."/>
            <person name="Baumbach J."/>
            <person name="Barbosa E.G."/>
            <person name="Azevedo V."/>
            <person name="Zhang C."/>
            <person name="Koblizek M."/>
        </authorList>
    </citation>
    <scope>NUCLEOTIDE SEQUENCE [LARGE SCALE GENOMIC DNA]</scope>
    <source>
        <strain evidence="4 5">AP64</strain>
    </source>
</reference>
<dbReference type="RefSeq" id="WP_026849565.1">
    <property type="nucleotide sequence ID" value="NZ_CP011454.1"/>
</dbReference>
<dbReference type="FunFam" id="3.40.50.970:FF:000022">
    <property type="entry name" value="2-oxoglutarate ferredoxin oxidoreductase alpha subunit"/>
    <property type="match status" value="1"/>
</dbReference>
<accession>A0A143BLD4</accession>
<organism evidence="4 5">
    <name type="scientific">Gemmatimonas phototrophica</name>
    <dbReference type="NCBI Taxonomy" id="1379270"/>
    <lineage>
        <taxon>Bacteria</taxon>
        <taxon>Pseudomonadati</taxon>
        <taxon>Gemmatimonadota</taxon>
        <taxon>Gemmatimonadia</taxon>
        <taxon>Gemmatimonadales</taxon>
        <taxon>Gemmatimonadaceae</taxon>
        <taxon>Gemmatimonas</taxon>
    </lineage>
</organism>
<dbReference type="Pfam" id="PF01558">
    <property type="entry name" value="POR"/>
    <property type="match status" value="1"/>
</dbReference>
<dbReference type="Proteomes" id="UP000076404">
    <property type="component" value="Chromosome"/>
</dbReference>
<dbReference type="InterPro" id="IPR002880">
    <property type="entry name" value="Pyrv_Fd/Flavodoxin_OxRdtase_N"/>
</dbReference>
<dbReference type="InterPro" id="IPR029061">
    <property type="entry name" value="THDP-binding"/>
</dbReference>
<keyword evidence="5" id="KW-1185">Reference proteome</keyword>
<dbReference type="EMBL" id="CP011454">
    <property type="protein sequence ID" value="AMW05332.1"/>
    <property type="molecule type" value="Genomic_DNA"/>
</dbReference>
<dbReference type="Gene3D" id="3.40.50.920">
    <property type="match status" value="1"/>
</dbReference>
<dbReference type="Pfam" id="PF01855">
    <property type="entry name" value="POR_N"/>
    <property type="match status" value="1"/>
</dbReference>
<dbReference type="InterPro" id="IPR009014">
    <property type="entry name" value="Transketo_C/PFOR_II"/>
</dbReference>
<dbReference type="InterPro" id="IPR022367">
    <property type="entry name" value="2-oxoacid/accept_OxRdtase_asu"/>
</dbReference>
<feature type="domain" description="Pyruvate/ketoisovalerate oxidoreductase catalytic" evidence="2">
    <location>
        <begin position="16"/>
        <end position="182"/>
    </location>
</feature>
<feature type="domain" description="Pyruvate flavodoxin/ferredoxin oxidoreductase pyrimidine binding" evidence="3">
    <location>
        <begin position="217"/>
        <end position="380"/>
    </location>
</feature>
<gene>
    <name evidence="4" type="ORF">GEMMAAP_12020</name>
</gene>
<evidence type="ECO:0000313" key="4">
    <source>
        <dbReference type="EMBL" id="AMW05332.1"/>
    </source>
</evidence>
<dbReference type="SUPFAM" id="SSF52518">
    <property type="entry name" value="Thiamin diphosphate-binding fold (THDP-binding)"/>
    <property type="match status" value="1"/>
</dbReference>
<dbReference type="Gene3D" id="3.40.50.970">
    <property type="match status" value="1"/>
</dbReference>
<evidence type="ECO:0000259" key="3">
    <source>
        <dbReference type="Pfam" id="PF01855"/>
    </source>
</evidence>
<keyword evidence="1" id="KW-0560">Oxidoreductase</keyword>
<evidence type="ECO:0000259" key="2">
    <source>
        <dbReference type="Pfam" id="PF01558"/>
    </source>
</evidence>
<dbReference type="OrthoDB" id="9794954at2"/>
<dbReference type="GO" id="GO:0006979">
    <property type="term" value="P:response to oxidative stress"/>
    <property type="evidence" value="ECO:0007669"/>
    <property type="project" value="TreeGrafter"/>
</dbReference>
<evidence type="ECO:0000313" key="5">
    <source>
        <dbReference type="Proteomes" id="UP000076404"/>
    </source>
</evidence>
<dbReference type="eggNOG" id="COG1014">
    <property type="taxonomic scope" value="Bacteria"/>
</dbReference>
<dbReference type="GO" id="GO:0016903">
    <property type="term" value="F:oxidoreductase activity, acting on the aldehyde or oxo group of donors"/>
    <property type="evidence" value="ECO:0007669"/>
    <property type="project" value="InterPro"/>
</dbReference>
<dbReference type="NCBIfam" id="TIGR03710">
    <property type="entry name" value="OAFO_sf"/>
    <property type="match status" value="1"/>
</dbReference>
<dbReference type="STRING" id="1379270.GEMMAAP_12020"/>
<dbReference type="AlphaFoldDB" id="A0A143BLD4"/>
<reference evidence="4 5" key="1">
    <citation type="journal article" date="2014" name="Proc. Natl. Acad. Sci. U.S.A.">
        <title>Functional type 2 photosynthetic reaction centers found in the rare bacterial phylum Gemmatimonadetes.</title>
        <authorList>
            <person name="Zeng Y."/>
            <person name="Feng F."/>
            <person name="Medova H."/>
            <person name="Dean J."/>
            <person name="Koblizek M."/>
        </authorList>
    </citation>
    <scope>NUCLEOTIDE SEQUENCE [LARGE SCALE GENOMIC DNA]</scope>
    <source>
        <strain evidence="4 5">AP64</strain>
    </source>
</reference>
<dbReference type="InterPro" id="IPR050722">
    <property type="entry name" value="Pyruvate:ferred/Flavod_OxRd"/>
</dbReference>
<dbReference type="InterPro" id="IPR019752">
    <property type="entry name" value="Pyrv/ketoisovalerate_OxRed_cat"/>
</dbReference>
<dbReference type="eggNOG" id="COG0674">
    <property type="taxonomic scope" value="Bacteria"/>
</dbReference>
<protein>
    <submittedName>
        <fullName evidence="4">Ferredoxin oxidoreductase</fullName>
    </submittedName>
</protein>
<dbReference type="InterPro" id="IPR002869">
    <property type="entry name" value="Pyrv_flavodox_OxRed_cen"/>
</dbReference>
<evidence type="ECO:0000256" key="1">
    <source>
        <dbReference type="ARBA" id="ARBA00023002"/>
    </source>
</evidence>
<dbReference type="SUPFAM" id="SSF52922">
    <property type="entry name" value="TK C-terminal domain-like"/>
    <property type="match status" value="1"/>
</dbReference>
<dbReference type="KEGG" id="gph:GEMMAAP_12020"/>
<sequence length="602" mass="65141">MSSINDFSFKIGTVNGTGSASANGLLMQAIFRMGIPVTGKNIFPSNIQGLPTWYEIRVSKDGYTARPSEVDLVVALNPATYAKDVATVRPGGFLVYDSSWPLEPDLVREGITILGIPFGRLCVENFQGDRDRTLLRNIVYAGALAALLSIDMEVVGAMLAEKYGKKPKLLDSNHKAIKLGYDYAKANFACPLPFHLEKMDATGDSILIDGNTACALGAVYAGATVGAWYPITPATALMEQFKAFCERYRIDKETGEHNYAILQAEDELAAAGIVIGAGWAGARSFTNTSGPGISLMQEFIGLAYYTDIPAVFFDVQRCGPATGMPTRTQQADLMSLAYASHGDTKHIVLFPANPGEAFEMAVQSFDLAERFQTPVFVATDLDIGMNDWMVKRFSWDDSYRPDRGKVLDAAALEKIQKFSRYLDVDGDGIAARTLPGVGGKGAYFVRGSGHDKHAAYTEDSDAYQELVDRLKRKFEHAATAVPAPVFTRQAGADIGLVTIGGCDAAVREAADLLRAKGIVVDIMRVRGFPFGADVKAFFDQHDTNFVIEQNRDAQLRALLAIELGIPRDAMVAILDYAGMPLTAKVVVDAVSAHVTRHAQVSA</sequence>
<dbReference type="PANTHER" id="PTHR32154">
    <property type="entry name" value="PYRUVATE-FLAVODOXIN OXIDOREDUCTASE-RELATED"/>
    <property type="match status" value="1"/>
</dbReference>
<dbReference type="PANTHER" id="PTHR32154:SF29">
    <property type="entry name" value="BLR6743 PROTEIN"/>
    <property type="match status" value="1"/>
</dbReference>
<proteinExistence type="predicted"/>
<dbReference type="CDD" id="cd07034">
    <property type="entry name" value="TPP_PYR_PFOR_IOR-alpha_like"/>
    <property type="match status" value="1"/>
</dbReference>
<name>A0A143BLD4_9BACT</name>